<protein>
    <submittedName>
        <fullName evidence="5">PHB depolymerase family esterase</fullName>
    </submittedName>
</protein>
<evidence type="ECO:0000256" key="1">
    <source>
        <dbReference type="ARBA" id="ARBA00022729"/>
    </source>
</evidence>
<feature type="signal peptide" evidence="3">
    <location>
        <begin position="1"/>
        <end position="25"/>
    </location>
</feature>
<evidence type="ECO:0000313" key="5">
    <source>
        <dbReference type="EMBL" id="UOQ95662.1"/>
    </source>
</evidence>
<dbReference type="InterPro" id="IPR010126">
    <property type="entry name" value="Esterase_phb"/>
</dbReference>
<evidence type="ECO:0000256" key="3">
    <source>
        <dbReference type="SAM" id="SignalP"/>
    </source>
</evidence>
<accession>A0ABY4H9I2</accession>
<sequence>MLKLLLGLVAVLMFTFNYNPPVSNAAGEFINGSYGGKTYKLYIPDNYNSSSHYPLYVMLHGCTQDAAQFATGTQLNKLAEEKGFLVLYPEQTTSANSNKCWNWFEPSHQSRGNGEPAVIAEMVNSIKGDYSIKQDQIYVAGLSAGAAMSVIMGATYPNIFSGVGVGAGLEYKAADNTIDAFTAMSNGGPNPVQQGRLAYQAMEEVAKKLPVIAIHGTSDYTVNSVNAEQVITQWSVTNYLAANGTEDGWIDDTPEHTESLQVPSGRSYTMSNYQGRDGQVWMKKVLVQGMGHAWSGGSAQGSYTDPQGPDASRLMVEFFNSFTKPEDPDASAPVTTASVKGGTYQSPVTVELQTNEPATTYYTLDGSKPTIQSKEYIKPLEISQNTTLKFFSQDPEGNNEIVKQEVYIINDEGGENSITILSSATEDGYVGKYAADGKSTQDIKVGDKGMYNTDTYRGILSFDTDRLVEKSIQSAKIRLYTKGSKGAIESIQVDIKSGVLGRSAGIEQSDYNAMPSKGNTIAFSPQTGNFVEFQIATEDLDLINKNGKTQLRLRAITKSGFAPNWIEFYGGEQTNISPQLIVVTGN</sequence>
<evidence type="ECO:0000256" key="2">
    <source>
        <dbReference type="ARBA" id="ARBA00022801"/>
    </source>
</evidence>
<keyword evidence="2" id="KW-0378">Hydrolase</keyword>
<organism evidence="5 6">
    <name type="scientific">Halobacillus shinanisalinarum</name>
    <dbReference type="NCBI Taxonomy" id="2932258"/>
    <lineage>
        <taxon>Bacteria</taxon>
        <taxon>Bacillati</taxon>
        <taxon>Bacillota</taxon>
        <taxon>Bacilli</taxon>
        <taxon>Bacillales</taxon>
        <taxon>Bacillaceae</taxon>
        <taxon>Halobacillus</taxon>
    </lineage>
</organism>
<feature type="chain" id="PRO_5046839831" evidence="3">
    <location>
        <begin position="26"/>
        <end position="586"/>
    </location>
</feature>
<dbReference type="InterPro" id="IPR059177">
    <property type="entry name" value="GH29D-like_dom"/>
</dbReference>
<dbReference type="EMBL" id="CP095074">
    <property type="protein sequence ID" value="UOQ95662.1"/>
    <property type="molecule type" value="Genomic_DNA"/>
</dbReference>
<keyword evidence="1 3" id="KW-0732">Signal</keyword>
<keyword evidence="6" id="KW-1185">Reference proteome</keyword>
<dbReference type="RefSeq" id="WP_244755548.1">
    <property type="nucleotide sequence ID" value="NZ_CP095074.1"/>
</dbReference>
<evidence type="ECO:0000313" key="6">
    <source>
        <dbReference type="Proteomes" id="UP000831880"/>
    </source>
</evidence>
<dbReference type="SUPFAM" id="SSF53474">
    <property type="entry name" value="alpha/beta-Hydrolases"/>
    <property type="match status" value="1"/>
</dbReference>
<dbReference type="InterPro" id="IPR050955">
    <property type="entry name" value="Plant_Biomass_Hydrol_Est"/>
</dbReference>
<dbReference type="PANTHER" id="PTHR43037:SF1">
    <property type="entry name" value="BLL1128 PROTEIN"/>
    <property type="match status" value="1"/>
</dbReference>
<reference evidence="5 6" key="1">
    <citation type="submission" date="2022-04" db="EMBL/GenBank/DDBJ databases">
        <title>Halobacillus sp. isolated from saltern.</title>
        <authorList>
            <person name="Won M."/>
            <person name="Lee C.-M."/>
            <person name="Woen H.-Y."/>
            <person name="Kwon S.-W."/>
        </authorList>
    </citation>
    <scope>NUCLEOTIDE SEQUENCE [LARGE SCALE GENOMIC DNA]</scope>
    <source>
        <strain evidence="5 6">SSTM10-2</strain>
    </source>
</reference>
<dbReference type="Gene3D" id="3.40.50.1820">
    <property type="entry name" value="alpha/beta hydrolase"/>
    <property type="match status" value="1"/>
</dbReference>
<dbReference type="InterPro" id="IPR029058">
    <property type="entry name" value="AB_hydrolase_fold"/>
</dbReference>
<dbReference type="Pfam" id="PF10503">
    <property type="entry name" value="Esterase_PHB"/>
    <property type="match status" value="1"/>
</dbReference>
<feature type="domain" description="GH29D-like beta-sandwich" evidence="4">
    <location>
        <begin position="340"/>
        <end position="403"/>
    </location>
</feature>
<gene>
    <name evidence="5" type="ORF">MUO14_10430</name>
</gene>
<dbReference type="Proteomes" id="UP000831880">
    <property type="component" value="Chromosome"/>
</dbReference>
<dbReference type="PANTHER" id="PTHR43037">
    <property type="entry name" value="UNNAMED PRODUCT-RELATED"/>
    <property type="match status" value="1"/>
</dbReference>
<name>A0ABY4H9I2_9BACI</name>
<proteinExistence type="predicted"/>
<evidence type="ECO:0000259" key="4">
    <source>
        <dbReference type="Pfam" id="PF13290"/>
    </source>
</evidence>
<dbReference type="NCBIfam" id="TIGR01840">
    <property type="entry name" value="esterase_phb"/>
    <property type="match status" value="1"/>
</dbReference>
<dbReference type="Pfam" id="PF13290">
    <property type="entry name" value="CHB_HEX_C_1"/>
    <property type="match status" value="1"/>
</dbReference>